<reference evidence="1 2" key="1">
    <citation type="submission" date="2024-09" db="EMBL/GenBank/DDBJ databases">
        <title>Genome sequencing and assembly of Phytophthora oleae, isolate VK10A, causative agent of rot of olive drupes.</title>
        <authorList>
            <person name="Conti Taguali S."/>
            <person name="Riolo M."/>
            <person name="La Spada F."/>
            <person name="Cacciola S.O."/>
            <person name="Dionisio G."/>
        </authorList>
    </citation>
    <scope>NUCLEOTIDE SEQUENCE [LARGE SCALE GENOMIC DNA]</scope>
    <source>
        <strain evidence="1 2">VK10A</strain>
    </source>
</reference>
<gene>
    <name evidence="1" type="ORF">V7S43_017416</name>
</gene>
<protein>
    <recommendedName>
        <fullName evidence="3">DDE-1 domain-containing protein</fullName>
    </recommendedName>
</protein>
<dbReference type="Proteomes" id="UP001632037">
    <property type="component" value="Unassembled WGS sequence"/>
</dbReference>
<comment type="caution">
    <text evidence="1">The sequence shown here is derived from an EMBL/GenBank/DDBJ whole genome shotgun (WGS) entry which is preliminary data.</text>
</comment>
<name>A0ABD3ETH0_9STRA</name>
<sequence>MRKNWVNYLLQKLRNSVATIPFKLKPPTRPQIIEWTKAAWQSLLASMIISGFRKANFLAAESAPAEPQNEIQMPLDAEPDLEELNRLLEEVPVVNHFVDSSRDIDTLTDDA</sequence>
<keyword evidence="2" id="KW-1185">Reference proteome</keyword>
<evidence type="ECO:0008006" key="3">
    <source>
        <dbReference type="Google" id="ProtNLM"/>
    </source>
</evidence>
<evidence type="ECO:0000313" key="2">
    <source>
        <dbReference type="Proteomes" id="UP001632037"/>
    </source>
</evidence>
<evidence type="ECO:0000313" key="1">
    <source>
        <dbReference type="EMBL" id="KAL3657612.1"/>
    </source>
</evidence>
<accession>A0ABD3ETH0</accession>
<dbReference type="AlphaFoldDB" id="A0ABD3ETH0"/>
<dbReference type="EMBL" id="JBIMZQ010000062">
    <property type="protein sequence ID" value="KAL3657612.1"/>
    <property type="molecule type" value="Genomic_DNA"/>
</dbReference>
<organism evidence="1 2">
    <name type="scientific">Phytophthora oleae</name>
    <dbReference type="NCBI Taxonomy" id="2107226"/>
    <lineage>
        <taxon>Eukaryota</taxon>
        <taxon>Sar</taxon>
        <taxon>Stramenopiles</taxon>
        <taxon>Oomycota</taxon>
        <taxon>Peronosporomycetes</taxon>
        <taxon>Peronosporales</taxon>
        <taxon>Peronosporaceae</taxon>
        <taxon>Phytophthora</taxon>
    </lineage>
</organism>
<proteinExistence type="predicted"/>